<dbReference type="Gene3D" id="3.40.50.720">
    <property type="entry name" value="NAD(P)-binding Rossmann-like Domain"/>
    <property type="match status" value="1"/>
</dbReference>
<dbReference type="GO" id="GO:0005737">
    <property type="term" value="C:cytoplasm"/>
    <property type="evidence" value="ECO:0007669"/>
    <property type="project" value="TreeGrafter"/>
</dbReference>
<dbReference type="Proteomes" id="UP000324639">
    <property type="component" value="Chromosome Bgt_-08"/>
</dbReference>
<dbReference type="InterPro" id="IPR023401">
    <property type="entry name" value="ODC_N"/>
</dbReference>
<dbReference type="SUPFAM" id="SSF51735">
    <property type="entry name" value="NAD(P)-binding Rossmann-fold domains"/>
    <property type="match status" value="1"/>
</dbReference>
<dbReference type="PANTHER" id="PTHR13812">
    <property type="entry name" value="KETIMINE REDUCTASE MU-CRYSTALLIN"/>
    <property type="match status" value="1"/>
</dbReference>
<feature type="region of interest" description="Disordered" evidence="2">
    <location>
        <begin position="424"/>
        <end position="469"/>
    </location>
</feature>
<name>A0A9X9MJS8_BLUGR</name>
<evidence type="ECO:0000256" key="2">
    <source>
        <dbReference type="SAM" id="MobiDB-lite"/>
    </source>
</evidence>
<feature type="compositionally biased region" description="Low complexity" evidence="2">
    <location>
        <begin position="424"/>
        <end position="441"/>
    </location>
</feature>
<proteinExistence type="inferred from homology"/>
<sequence length="532" mass="58826">MSLTILTDNQVKYLLNSLTVDDVHSFQDSMRNALHGYATGATFSNNSMEDQPPRTVVGSKNGTTSLFMPSVTTNNMGVKGSAKFKYSIVHGLSNSNIVVTHNTSTSKQSHSSADSLQQNTAPQGALTLMTAEGKPYAFINSKELTAFRTALTSTLLVSRRTKVKVLTCFGCGRQAYWHIRLTLLLRGPSIKKVHFINREFSSRASQIMKDFMDFDPEVKKREGWYDTTFDLSSLKFGESEKVLKGYIRNADILFCATPSTAPLFNHAFLTNNEGRKRARLIIAVGSYLPSMIELPPEIIEQATRPQTASHSFQRRAEEGGVIVVDSLACLRETGELVETNVRADRTMELGELVMLEYKDQDQVLLNDYDDQVLPPQSTLDNSMLLPNNNRSYRKDSFDSCCSSNVASNNNGISSSNILSKLPSRKSSISLSKPPPSKICSCRPRRSSDNINVRGRKLSSSENTGPNIRSSSILSVRSKKASQLDLEDKMSRWLSSGNVVYKSMGMGLMDLVSGLDIVRLARERGVGTTVSDF</sequence>
<comment type="similarity">
    <text evidence="1">Belongs to the ornithine cyclodeaminase/mu-crystallin family.</text>
</comment>
<evidence type="ECO:0000313" key="4">
    <source>
        <dbReference type="Proteomes" id="UP000324639"/>
    </source>
</evidence>
<gene>
    <name evidence="3" type="ORF">BGT96224V316_LOCUS5555</name>
</gene>
<reference evidence="3 4" key="1">
    <citation type="submission" date="2018-08" db="EMBL/GenBank/DDBJ databases">
        <authorList>
            <person name="Muller C M."/>
        </authorList>
    </citation>
    <scope>NUCLEOTIDE SEQUENCE [LARGE SCALE GENOMIC DNA]</scope>
</reference>
<organism evidence="3 4">
    <name type="scientific">Blumeria graminis f. sp. tritici</name>
    <dbReference type="NCBI Taxonomy" id="62690"/>
    <lineage>
        <taxon>Eukaryota</taxon>
        <taxon>Fungi</taxon>
        <taxon>Dikarya</taxon>
        <taxon>Ascomycota</taxon>
        <taxon>Pezizomycotina</taxon>
        <taxon>Leotiomycetes</taxon>
        <taxon>Erysiphales</taxon>
        <taxon>Erysiphaceae</taxon>
        <taxon>Blumeria</taxon>
    </lineage>
</organism>
<dbReference type="InterPro" id="IPR036291">
    <property type="entry name" value="NAD(P)-bd_dom_sf"/>
</dbReference>
<protein>
    <submittedName>
        <fullName evidence="3">Bgt-2422</fullName>
    </submittedName>
</protein>
<feature type="compositionally biased region" description="Polar residues" evidence="2">
    <location>
        <begin position="457"/>
        <end position="469"/>
    </location>
</feature>
<keyword evidence="4" id="KW-1185">Reference proteome</keyword>
<dbReference type="InterPro" id="IPR003462">
    <property type="entry name" value="ODC_Mu_crystall"/>
</dbReference>
<dbReference type="PANTHER" id="PTHR13812:SF19">
    <property type="entry name" value="KETIMINE REDUCTASE MU-CRYSTALLIN"/>
    <property type="match status" value="1"/>
</dbReference>
<dbReference type="AlphaFoldDB" id="A0A9X9MJS8"/>
<evidence type="ECO:0000256" key="1">
    <source>
        <dbReference type="ARBA" id="ARBA00008903"/>
    </source>
</evidence>
<dbReference type="Gene3D" id="3.30.1780.10">
    <property type="entry name" value="ornithine cyclodeaminase, domain 1"/>
    <property type="match status" value="1"/>
</dbReference>
<evidence type="ECO:0000313" key="3">
    <source>
        <dbReference type="EMBL" id="VDB90383.1"/>
    </source>
</evidence>
<dbReference type="EMBL" id="LR026991">
    <property type="protein sequence ID" value="VDB90383.1"/>
    <property type="molecule type" value="Genomic_DNA"/>
</dbReference>
<accession>A0A9X9MJS8</accession>